<dbReference type="AlphaFoldDB" id="A0A833ZH87"/>
<feature type="region of interest" description="Disordered" evidence="22">
    <location>
        <begin position="612"/>
        <end position="634"/>
    </location>
</feature>
<feature type="compositionally biased region" description="Polar residues" evidence="22">
    <location>
        <begin position="612"/>
        <end position="625"/>
    </location>
</feature>
<keyword evidence="15" id="KW-0206">Cytoskeleton</keyword>
<evidence type="ECO:0000256" key="9">
    <source>
        <dbReference type="ARBA" id="ARBA00022658"/>
    </source>
</evidence>
<feature type="repeat" description="RCC1" evidence="21">
    <location>
        <begin position="209"/>
        <end position="261"/>
    </location>
</feature>
<keyword evidence="7" id="KW-0597">Phosphoprotein</keyword>
<dbReference type="PRINTS" id="PR00633">
    <property type="entry name" value="RCCNDNSATION"/>
</dbReference>
<evidence type="ECO:0000256" key="14">
    <source>
        <dbReference type="ARBA" id="ARBA00023069"/>
    </source>
</evidence>
<dbReference type="GO" id="GO:0005813">
    <property type="term" value="C:centrosome"/>
    <property type="evidence" value="ECO:0007669"/>
    <property type="project" value="UniProtKB-SubCell"/>
</dbReference>
<evidence type="ECO:0000256" key="11">
    <source>
        <dbReference type="ARBA" id="ARBA00022794"/>
    </source>
</evidence>
<dbReference type="GO" id="GO:0005794">
    <property type="term" value="C:Golgi apparatus"/>
    <property type="evidence" value="ECO:0007669"/>
    <property type="project" value="UniProtKB-SubCell"/>
</dbReference>
<keyword evidence="18" id="KW-0636">Prenylation</keyword>
<accession>A0A833ZH87</accession>
<keyword evidence="9" id="KW-0344">Guanine-nucleotide releasing factor</keyword>
<dbReference type="PROSITE" id="PS00626">
    <property type="entry name" value="RCC1_2"/>
    <property type="match status" value="4"/>
</dbReference>
<keyword evidence="11" id="KW-0970">Cilium biogenesis/degradation</keyword>
<feature type="region of interest" description="Disordered" evidence="22">
    <location>
        <begin position="405"/>
        <end position="433"/>
    </location>
</feature>
<keyword evidence="6" id="KW-0963">Cytoplasm</keyword>
<dbReference type="Pfam" id="PF25390">
    <property type="entry name" value="WD40_RLD"/>
    <property type="match status" value="1"/>
</dbReference>
<organism evidence="24 25">
    <name type="scientific">Phyllostomus discolor</name>
    <name type="common">pale spear-nosed bat</name>
    <dbReference type="NCBI Taxonomy" id="89673"/>
    <lineage>
        <taxon>Eukaryota</taxon>
        <taxon>Metazoa</taxon>
        <taxon>Chordata</taxon>
        <taxon>Craniata</taxon>
        <taxon>Vertebrata</taxon>
        <taxon>Euteleostomi</taxon>
        <taxon>Mammalia</taxon>
        <taxon>Eutheria</taxon>
        <taxon>Laurasiatheria</taxon>
        <taxon>Chiroptera</taxon>
        <taxon>Yangochiroptera</taxon>
        <taxon>Phyllostomidae</taxon>
        <taxon>Phyllostominae</taxon>
        <taxon>Phyllostomus</taxon>
    </lineage>
</organism>
<dbReference type="InterPro" id="IPR000408">
    <property type="entry name" value="Reg_chr_condens"/>
</dbReference>
<feature type="repeat" description="RCC1" evidence="21">
    <location>
        <begin position="54"/>
        <end position="105"/>
    </location>
</feature>
<keyword evidence="17" id="KW-0449">Lipoprotein</keyword>
<evidence type="ECO:0000256" key="7">
    <source>
        <dbReference type="ARBA" id="ARBA00022553"/>
    </source>
</evidence>
<evidence type="ECO:0000256" key="22">
    <source>
        <dbReference type="SAM" id="MobiDB-lite"/>
    </source>
</evidence>
<evidence type="ECO:0000256" key="12">
    <source>
        <dbReference type="ARBA" id="ARBA00022846"/>
    </source>
</evidence>
<dbReference type="PANTHER" id="PTHR22872:SF9">
    <property type="entry name" value="X-LINKED RETINITIS PIGMENTOSA GTPASE REGULATOR"/>
    <property type="match status" value="1"/>
</dbReference>
<dbReference type="PROSITE" id="PS50012">
    <property type="entry name" value="RCC1_3"/>
    <property type="match status" value="5"/>
</dbReference>
<keyword evidence="12" id="KW-0282">Flagellum</keyword>
<feature type="repeat" description="RCC1" evidence="21">
    <location>
        <begin position="106"/>
        <end position="158"/>
    </location>
</feature>
<dbReference type="EMBL" id="JABVXQ010000009">
    <property type="protein sequence ID" value="KAF6091400.1"/>
    <property type="molecule type" value="Genomic_DNA"/>
</dbReference>
<dbReference type="GO" id="GO:0005085">
    <property type="term" value="F:guanyl-nucleotide exchange factor activity"/>
    <property type="evidence" value="ECO:0007669"/>
    <property type="project" value="UniProtKB-KW"/>
</dbReference>
<evidence type="ECO:0000256" key="15">
    <source>
        <dbReference type="ARBA" id="ARBA00023212"/>
    </source>
</evidence>
<proteinExistence type="predicted"/>
<dbReference type="InterPro" id="IPR051625">
    <property type="entry name" value="Signaling_Regulatory_Domain"/>
</dbReference>
<evidence type="ECO:0000256" key="8">
    <source>
        <dbReference type="ARBA" id="ARBA00022606"/>
    </source>
</evidence>
<dbReference type="PANTHER" id="PTHR22872">
    <property type="entry name" value="BTK-BINDING PROTEIN-RELATED"/>
    <property type="match status" value="1"/>
</dbReference>
<evidence type="ECO:0000256" key="6">
    <source>
        <dbReference type="ARBA" id="ARBA00022490"/>
    </source>
</evidence>
<evidence type="ECO:0000259" key="23">
    <source>
        <dbReference type="Pfam" id="PF25390"/>
    </source>
</evidence>
<dbReference type="GO" id="GO:0005929">
    <property type="term" value="C:cilium"/>
    <property type="evidence" value="ECO:0007669"/>
    <property type="project" value="UniProtKB-ARBA"/>
</dbReference>
<evidence type="ECO:0000256" key="20">
    <source>
        <dbReference type="ARBA" id="ARBA00073293"/>
    </source>
</evidence>
<keyword evidence="5" id="KW-0488">Methylation</keyword>
<dbReference type="InterPro" id="IPR009091">
    <property type="entry name" value="RCC1/BLIP-II"/>
</dbReference>
<reference evidence="24 25" key="1">
    <citation type="journal article" date="2020" name="Nature">
        <title>Six reference-quality genomes reveal evolution of bat adaptations.</title>
        <authorList>
            <person name="Jebb D."/>
            <person name="Huang Z."/>
            <person name="Pippel M."/>
            <person name="Hughes G.M."/>
            <person name="Lavrichenko K."/>
            <person name="Devanna P."/>
            <person name="Winkler S."/>
            <person name="Jermiin L.S."/>
            <person name="Skirmuntt E.C."/>
            <person name="Katzourakis A."/>
            <person name="Burkitt-Gray L."/>
            <person name="Ray D.A."/>
            <person name="Sullivan K.A.M."/>
            <person name="Roscito J.G."/>
            <person name="Kirilenko B.M."/>
            <person name="Davalos L.M."/>
            <person name="Corthals A.P."/>
            <person name="Power M.L."/>
            <person name="Jones G."/>
            <person name="Ransome R.D."/>
            <person name="Dechmann D.K.N."/>
            <person name="Locatelli A.G."/>
            <person name="Puechmaille S.J."/>
            <person name="Fedrigo O."/>
            <person name="Jarvis E.D."/>
            <person name="Hiller M."/>
            <person name="Vernes S.C."/>
            <person name="Myers E.W."/>
            <person name="Teeling E.C."/>
        </authorList>
    </citation>
    <scope>NUCLEOTIDE SEQUENCE [LARGE SCALE GENOMIC DNA]</scope>
    <source>
        <strain evidence="24">Bat1K_MPI-CBG_1</strain>
    </source>
</reference>
<evidence type="ECO:0000313" key="24">
    <source>
        <dbReference type="EMBL" id="KAF6091400.1"/>
    </source>
</evidence>
<evidence type="ECO:0000256" key="17">
    <source>
        <dbReference type="ARBA" id="ARBA00023288"/>
    </source>
</evidence>
<evidence type="ECO:0000256" key="21">
    <source>
        <dbReference type="PROSITE-ProRule" id="PRU00235"/>
    </source>
</evidence>
<feature type="compositionally biased region" description="Acidic residues" evidence="22">
    <location>
        <begin position="471"/>
        <end position="481"/>
    </location>
</feature>
<feature type="domain" description="RCC1-like" evidence="23">
    <location>
        <begin position="139"/>
        <end position="346"/>
    </location>
</feature>
<evidence type="ECO:0000256" key="2">
    <source>
        <dbReference type="ARBA" id="ARBA00004300"/>
    </source>
</evidence>
<keyword evidence="19" id="KW-0844">Vision</keyword>
<comment type="caution">
    <text evidence="24">The sequence shown here is derived from an EMBL/GenBank/DDBJ whole genome shotgun (WGS) entry which is preliminary data.</text>
</comment>
<evidence type="ECO:0000256" key="4">
    <source>
        <dbReference type="ARBA" id="ARBA00004611"/>
    </source>
</evidence>
<evidence type="ECO:0000256" key="10">
    <source>
        <dbReference type="ARBA" id="ARBA00022737"/>
    </source>
</evidence>
<feature type="compositionally biased region" description="Basic and acidic residues" evidence="22">
    <location>
        <begin position="482"/>
        <end position="497"/>
    </location>
</feature>
<dbReference type="FunFam" id="2.130.10.30:FF:000013">
    <property type="entry name" value="Retinitis pigmentosa GTPase regulator isoform 1"/>
    <property type="match status" value="1"/>
</dbReference>
<sequence length="634" mass="69430">MGEPEEEVPDSGAVFTFGKSKFAENMPSKFWFKNDIPIYLACGDEHTAVITGNNKLYMFGSNNWGQLGFGSKSAVCKPTCVKALKPEKVKLAACGRNHTLVSTEGGKVYAVGGNNEGQLGLGDTEDRDTFHLIEFFTSQHQLKQLSAGSNTSAALTEDGKLFVWGENSEGQIGLNNVSNVCVPHQVTFGKPIAWISCGYYHSAFVTRDGELYTFGEPECGKLGLPQELLMNHRVPQLVTGIPEKVLQVACGGGHTVVLTEKGVYTFGLGQFGQLGLGTFIFETAEPQVVESVNGRKITSISCGENHTALITDVGCMYTFGDGRYGKLGLGMENFTNQFAPTLCPNFLRFRVHSEKPPDSLQMTQTLPPVERTIGPSAFSPLSSVPFCVSTTNLTEMMTEKEGHMKHMEPGNFQDKMIKGKDTDNSSSADTESLGETTDVLNMTHMMSLNSNEKSLKLSPIQKRKNCKLSENEEPEDKEEEVNEHLEGEKKAAEDSKCVPEFGHSETSNNSVKKVLITIERDQENKQEPAIYEYNENPKGNVCEHGKSNSAENLGGSESTPAKDMKVSKKTFLFKRKSLKSMPSNNEPLPEIKSVGDQIAFKSSKKAFIQNLLGQNNQDTSPPNTEKTSKSCVIL</sequence>
<keyword evidence="14" id="KW-0969">Cilium</keyword>
<dbReference type="InterPro" id="IPR058923">
    <property type="entry name" value="RCC1-like_dom"/>
</dbReference>
<gene>
    <name evidence="24" type="ORF">HJG60_016541</name>
</gene>
<feature type="compositionally biased region" description="Polar residues" evidence="22">
    <location>
        <begin position="424"/>
        <end position="433"/>
    </location>
</feature>
<evidence type="ECO:0000256" key="19">
    <source>
        <dbReference type="ARBA" id="ARBA00023305"/>
    </source>
</evidence>
<feature type="region of interest" description="Disordered" evidence="22">
    <location>
        <begin position="449"/>
        <end position="506"/>
    </location>
</feature>
<evidence type="ECO:0000313" key="25">
    <source>
        <dbReference type="Proteomes" id="UP000664940"/>
    </source>
</evidence>
<feature type="repeat" description="RCC1" evidence="21">
    <location>
        <begin position="159"/>
        <end position="208"/>
    </location>
</feature>
<dbReference type="GO" id="GO:0007601">
    <property type="term" value="P:visual perception"/>
    <property type="evidence" value="ECO:0007669"/>
    <property type="project" value="UniProtKB-KW"/>
</dbReference>
<keyword evidence="8" id="KW-0716">Sensory transduction</keyword>
<evidence type="ECO:0000256" key="13">
    <source>
        <dbReference type="ARBA" id="ARBA00023034"/>
    </source>
</evidence>
<evidence type="ECO:0000256" key="3">
    <source>
        <dbReference type="ARBA" id="ARBA00004555"/>
    </source>
</evidence>
<keyword evidence="13" id="KW-0333">Golgi apparatus</keyword>
<evidence type="ECO:0000256" key="1">
    <source>
        <dbReference type="ARBA" id="ARBA00004120"/>
    </source>
</evidence>
<feature type="repeat" description="RCC1" evidence="21">
    <location>
        <begin position="261"/>
        <end position="313"/>
    </location>
</feature>
<comment type="subcellular location">
    <subcellularLocation>
        <location evidence="1">Cytoplasm</location>
        <location evidence="1">Cytoskeleton</location>
        <location evidence="1">Cilium basal body</location>
    </subcellularLocation>
    <subcellularLocation>
        <location evidence="4">Cytoplasm</location>
        <location evidence="4">Cytoskeleton</location>
        <location evidence="4">Flagellum axoneme</location>
    </subcellularLocation>
    <subcellularLocation>
        <location evidence="2">Cytoplasm</location>
        <location evidence="2">Cytoskeleton</location>
        <location evidence="2">Microtubule organizing center</location>
        <location evidence="2">Centrosome</location>
    </subcellularLocation>
    <subcellularLocation>
        <location evidence="3">Golgi apparatus</location>
    </subcellularLocation>
</comment>
<dbReference type="GO" id="GO:0030030">
    <property type="term" value="P:cell projection organization"/>
    <property type="evidence" value="ECO:0007669"/>
    <property type="project" value="UniProtKB-KW"/>
</dbReference>
<evidence type="ECO:0000256" key="5">
    <source>
        <dbReference type="ARBA" id="ARBA00022481"/>
    </source>
</evidence>
<feature type="compositionally biased region" description="Low complexity" evidence="22">
    <location>
        <begin position="449"/>
        <end position="458"/>
    </location>
</feature>
<keyword evidence="16" id="KW-0966">Cell projection</keyword>
<dbReference type="Proteomes" id="UP000664940">
    <property type="component" value="Unassembled WGS sequence"/>
</dbReference>
<keyword evidence="10" id="KW-0677">Repeat</keyword>
<dbReference type="SUPFAM" id="SSF50985">
    <property type="entry name" value="RCC1/BLIP-II"/>
    <property type="match status" value="1"/>
</dbReference>
<evidence type="ECO:0000256" key="18">
    <source>
        <dbReference type="ARBA" id="ARBA00023289"/>
    </source>
</evidence>
<protein>
    <recommendedName>
        <fullName evidence="20">X-linked retinitis pigmentosa GTPase regulator</fullName>
    </recommendedName>
</protein>
<dbReference type="Gene3D" id="2.130.10.30">
    <property type="entry name" value="Regulator of chromosome condensation 1/beta-lactamase-inhibitor protein II"/>
    <property type="match status" value="1"/>
</dbReference>
<dbReference type="Pfam" id="PF00415">
    <property type="entry name" value="RCC1"/>
    <property type="match status" value="1"/>
</dbReference>
<name>A0A833ZH87_9CHIR</name>
<evidence type="ECO:0000256" key="16">
    <source>
        <dbReference type="ARBA" id="ARBA00023273"/>
    </source>
</evidence>